<dbReference type="OrthoDB" id="2706879at2"/>
<evidence type="ECO:0000313" key="3">
    <source>
        <dbReference type="Proteomes" id="UP000298484"/>
    </source>
</evidence>
<keyword evidence="3" id="KW-1185">Reference proteome</keyword>
<keyword evidence="1" id="KW-1133">Transmembrane helix</keyword>
<dbReference type="Proteomes" id="UP000298484">
    <property type="component" value="Unassembled WGS sequence"/>
</dbReference>
<comment type="caution">
    <text evidence="2">The sequence shown here is derived from an EMBL/GenBank/DDBJ whole genome shotgun (WGS) entry which is preliminary data.</text>
</comment>
<evidence type="ECO:0000256" key="1">
    <source>
        <dbReference type="SAM" id="Phobius"/>
    </source>
</evidence>
<reference evidence="2 3" key="1">
    <citation type="submission" date="2019-03" db="EMBL/GenBank/DDBJ databases">
        <title>Genome sequence of Lentibacillus salicampi ATCC BAA-719.</title>
        <authorList>
            <person name="Maclea K.S."/>
            <person name="Simoes Junior M."/>
        </authorList>
    </citation>
    <scope>NUCLEOTIDE SEQUENCE [LARGE SCALE GENOMIC DNA]</scope>
    <source>
        <strain evidence="2 3">ATCC BAA-719</strain>
    </source>
</reference>
<name>A0A4Y9A9S5_9BACI</name>
<keyword evidence="1" id="KW-0472">Membrane</keyword>
<feature type="transmembrane region" description="Helical" evidence="1">
    <location>
        <begin position="84"/>
        <end position="103"/>
    </location>
</feature>
<accession>A0A4Y9A9S5</accession>
<sequence>MKGVVTIQDSKDEQKSDESRLYEIEARLKVLEQSLKTKPDTKDVIIKIDELIKEKELITKAELDSFHKKIEATLQANQVKLLKWMFAMGISSVAAFAAVVRIVI</sequence>
<evidence type="ECO:0000313" key="2">
    <source>
        <dbReference type="EMBL" id="TFJ92563.1"/>
    </source>
</evidence>
<dbReference type="AlphaFoldDB" id="A0A4Y9A9S5"/>
<gene>
    <name evidence="2" type="ORF">E4U82_11530</name>
</gene>
<dbReference type="EMBL" id="SRHY01000019">
    <property type="protein sequence ID" value="TFJ92563.1"/>
    <property type="molecule type" value="Genomic_DNA"/>
</dbReference>
<protein>
    <submittedName>
        <fullName evidence="2">Uncharacterized protein</fullName>
    </submittedName>
</protein>
<dbReference type="RefSeq" id="WP_135110336.1">
    <property type="nucleotide sequence ID" value="NZ_SRHY01000019.1"/>
</dbReference>
<keyword evidence="1" id="KW-0812">Transmembrane</keyword>
<organism evidence="2 3">
    <name type="scientific">Lentibacillus salicampi</name>
    <dbReference type="NCBI Taxonomy" id="175306"/>
    <lineage>
        <taxon>Bacteria</taxon>
        <taxon>Bacillati</taxon>
        <taxon>Bacillota</taxon>
        <taxon>Bacilli</taxon>
        <taxon>Bacillales</taxon>
        <taxon>Bacillaceae</taxon>
        <taxon>Lentibacillus</taxon>
    </lineage>
</organism>
<proteinExistence type="predicted"/>